<comment type="cofactor">
    <cofactor evidence="1">
        <name>Mg(2+)</name>
        <dbReference type="ChEBI" id="CHEBI:18420"/>
    </cofactor>
</comment>
<dbReference type="GO" id="GO:0005886">
    <property type="term" value="C:plasma membrane"/>
    <property type="evidence" value="ECO:0007669"/>
    <property type="project" value="TreeGrafter"/>
</dbReference>
<evidence type="ECO:0000313" key="19">
    <source>
        <dbReference type="Proteomes" id="UP001350972"/>
    </source>
</evidence>
<dbReference type="InterPro" id="IPR029787">
    <property type="entry name" value="Nucleotide_cyclase"/>
</dbReference>
<evidence type="ECO:0000313" key="18">
    <source>
        <dbReference type="Proteomes" id="UP000229713"/>
    </source>
</evidence>
<feature type="domain" description="GGDEF" evidence="15">
    <location>
        <begin position="330"/>
        <end position="463"/>
    </location>
</feature>
<evidence type="ECO:0000256" key="3">
    <source>
        <dbReference type="ARBA" id="ARBA00004665"/>
    </source>
</evidence>
<evidence type="ECO:0000313" key="16">
    <source>
        <dbReference type="EMBL" id="PIK93684.1"/>
    </source>
</evidence>
<dbReference type="PROSITE" id="PS50887">
    <property type="entry name" value="GGDEF"/>
    <property type="match status" value="1"/>
</dbReference>
<keyword evidence="9" id="KW-0547">Nucleotide-binding</keyword>
<evidence type="ECO:0000256" key="4">
    <source>
        <dbReference type="ARBA" id="ARBA00012528"/>
    </source>
</evidence>
<name>A0A6S4YBY2_RAOOR</name>
<dbReference type="Proteomes" id="UP000229713">
    <property type="component" value="Unassembled WGS sequence"/>
</dbReference>
<proteinExistence type="predicted"/>
<dbReference type="InterPro" id="IPR043128">
    <property type="entry name" value="Rev_trsase/Diguanyl_cyclase"/>
</dbReference>
<dbReference type="PANTHER" id="PTHR45138">
    <property type="entry name" value="REGULATORY COMPONENTS OF SENSORY TRANSDUCTION SYSTEM"/>
    <property type="match status" value="1"/>
</dbReference>
<dbReference type="Gene3D" id="1.10.490.10">
    <property type="entry name" value="Globins"/>
    <property type="match status" value="1"/>
</dbReference>
<reference evidence="16 18" key="1">
    <citation type="submission" date="2017-07" db="EMBL/GenBank/DDBJ databases">
        <title>Raoultella ornithinolytica strain HH3 draft genome.</title>
        <authorList>
            <person name="Duceppe M.-O."/>
            <person name="Huang H."/>
            <person name="Phipps-Todd B."/>
        </authorList>
    </citation>
    <scope>NUCLEOTIDE SEQUENCE [LARGE SCALE GENOMIC DNA]</scope>
    <source>
        <strain evidence="16 18">HH3</strain>
    </source>
</reference>
<evidence type="ECO:0000256" key="12">
    <source>
        <dbReference type="ARBA" id="ARBA00023134"/>
    </source>
</evidence>
<evidence type="ECO:0000256" key="2">
    <source>
        <dbReference type="ARBA" id="ARBA00001971"/>
    </source>
</evidence>
<gene>
    <name evidence="16" type="ORF">CFY86_02430</name>
    <name evidence="17" type="ORF">LM286_23705</name>
</gene>
<dbReference type="CDD" id="cd01949">
    <property type="entry name" value="GGDEF"/>
    <property type="match status" value="1"/>
</dbReference>
<dbReference type="CDD" id="cd14757">
    <property type="entry name" value="GS_EcDosC-like_GGDEF"/>
    <property type="match status" value="1"/>
</dbReference>
<evidence type="ECO:0000256" key="13">
    <source>
        <dbReference type="ARBA" id="ARBA00029839"/>
    </source>
</evidence>
<dbReference type="GO" id="GO:1902201">
    <property type="term" value="P:negative regulation of bacterial-type flagellum-dependent cell motility"/>
    <property type="evidence" value="ECO:0007669"/>
    <property type="project" value="TreeGrafter"/>
</dbReference>
<keyword evidence="10" id="KW-0460">Magnesium</keyword>
<dbReference type="InterPro" id="IPR050469">
    <property type="entry name" value="Diguanylate_Cyclase"/>
</dbReference>
<dbReference type="FunFam" id="3.30.70.270:FF:000001">
    <property type="entry name" value="Diguanylate cyclase domain protein"/>
    <property type="match status" value="1"/>
</dbReference>
<keyword evidence="6" id="KW-0349">Heme</keyword>
<keyword evidence="7 17" id="KW-0808">Transferase</keyword>
<evidence type="ECO:0000259" key="15">
    <source>
        <dbReference type="PROSITE" id="PS50887"/>
    </source>
</evidence>
<dbReference type="InterPro" id="IPR009050">
    <property type="entry name" value="Globin-like_sf"/>
</dbReference>
<dbReference type="Pfam" id="PF21118">
    <property type="entry name" value="DosC_2nd"/>
    <property type="match status" value="1"/>
</dbReference>
<evidence type="ECO:0000256" key="8">
    <source>
        <dbReference type="ARBA" id="ARBA00022723"/>
    </source>
</evidence>
<dbReference type="GO" id="GO:0052621">
    <property type="term" value="F:diguanylate cyclase activity"/>
    <property type="evidence" value="ECO:0007669"/>
    <property type="project" value="UniProtKB-EC"/>
</dbReference>
<keyword evidence="12" id="KW-0342">GTP-binding</keyword>
<dbReference type="SUPFAM" id="SSF46458">
    <property type="entry name" value="Globin-like"/>
    <property type="match status" value="1"/>
</dbReference>
<reference evidence="17 19" key="2">
    <citation type="submission" date="2024-02" db="EMBL/GenBank/DDBJ databases">
        <title>Tn5403 promotes plasmid rearrangements and degradation of the Klebsiella pneumoniae carbapenemase (KPC) transposon Tn4401.</title>
        <authorList>
            <person name="Sheppard A.E."/>
            <person name="Barry K.E."/>
            <person name="Parikh H.I."/>
            <person name="Vegesana K."/>
            <person name="Sebra R."/>
            <person name="George S."/>
            <person name="Sanderson N.D."/>
            <person name="Stoesser N."/>
            <person name="Eyre D.W."/>
            <person name="Crook D.W."/>
            <person name="Walker A.S."/>
            <person name="Mathers A.J."/>
        </authorList>
    </citation>
    <scope>NUCLEOTIDE SEQUENCE [LARGE SCALE GENOMIC DNA]</scope>
    <source>
        <strain evidence="17 19">CAV1921</strain>
    </source>
</reference>
<dbReference type="InterPro" id="IPR044398">
    <property type="entry name" value="Globin-sensor_dom"/>
</dbReference>
<evidence type="ECO:0000256" key="5">
    <source>
        <dbReference type="ARBA" id="ARBA00015125"/>
    </source>
</evidence>
<organism evidence="16 18">
    <name type="scientific">Raoultella ornithinolytica</name>
    <name type="common">Klebsiella ornithinolytica</name>
    <dbReference type="NCBI Taxonomy" id="54291"/>
    <lineage>
        <taxon>Bacteria</taxon>
        <taxon>Pseudomonadati</taxon>
        <taxon>Pseudomonadota</taxon>
        <taxon>Gammaproteobacteria</taxon>
        <taxon>Enterobacterales</taxon>
        <taxon>Enterobacteriaceae</taxon>
        <taxon>Klebsiella/Raoultella group</taxon>
        <taxon>Raoultella</taxon>
    </lineage>
</organism>
<sequence>MSDESKKYISVIFKEWLPLYDGLKPEVKAILKNIAAEQSEALAARFYDFIFQDPDIARHLTYDLVQERLSRSLAVWVNDILTSEKEQLQALAERQYHIGSIHARIGIPAEAVLRGARQLKAGLIEYVRDNDKIDHQTGLATIHYAVMAINMAIEMMCHAYTLSHYRATKNEEAYRLYSLMDNVPMEYGKQQASLSGWENSAIFNIVSENKNDINGTLLSESEFGLWFRHKCVRYFNKNAQMEEIADLITQVDNLIIGWKSSDSGAEYKNTQTLLQSIHILCQKISSQLGVIFSSLSQMQNGKDSLTSLLNRRYLPVVLKHEVTLAMEHELPMTVAIVDIDHFKEINDNWGHMVGDRAIKHVADLLSNNIRSSDYIFRYGGEEFLLVLVETGAAEAFALLERLRKSISQLPFNVGGETNIAITTSAGFAVHTGHPDYNRLLRDADSALYVAKRSGRDCVKMHQVEQDPQH</sequence>
<dbReference type="InterPro" id="IPR039435">
    <property type="entry name" value="DosC_GS"/>
</dbReference>
<dbReference type="InterPro" id="IPR000160">
    <property type="entry name" value="GGDEF_dom"/>
</dbReference>
<keyword evidence="8" id="KW-0479">Metal-binding</keyword>
<dbReference type="EMBL" id="NKYI01000008">
    <property type="protein sequence ID" value="PIK93684.1"/>
    <property type="molecule type" value="Genomic_DNA"/>
</dbReference>
<comment type="cofactor">
    <cofactor evidence="2">
        <name>heme</name>
        <dbReference type="ChEBI" id="CHEBI:30413"/>
    </cofactor>
</comment>
<dbReference type="InterPro" id="IPR048442">
    <property type="entry name" value="DosC_2nd"/>
</dbReference>
<dbReference type="SMART" id="SM00267">
    <property type="entry name" value="GGDEF"/>
    <property type="match status" value="1"/>
</dbReference>
<dbReference type="RefSeq" id="WP_004857452.1">
    <property type="nucleotide sequence ID" value="NZ_AP021983.1"/>
</dbReference>
<evidence type="ECO:0000256" key="6">
    <source>
        <dbReference type="ARBA" id="ARBA00022617"/>
    </source>
</evidence>
<keyword evidence="11" id="KW-0408">Iron</keyword>
<protein>
    <recommendedName>
        <fullName evidence="5">Diguanylate cyclase DosC</fullName>
        <ecNumber evidence="4">2.7.7.65</ecNumber>
    </recommendedName>
    <alternativeName>
        <fullName evidence="13">Direct oxygen-sensing cyclase</fullName>
    </alternativeName>
</protein>
<dbReference type="SUPFAM" id="SSF55073">
    <property type="entry name" value="Nucleotide cyclase"/>
    <property type="match status" value="1"/>
</dbReference>
<dbReference type="AlphaFoldDB" id="A0A6S4YBY2"/>
<evidence type="ECO:0000256" key="7">
    <source>
        <dbReference type="ARBA" id="ARBA00022679"/>
    </source>
</evidence>
<evidence type="ECO:0000256" key="11">
    <source>
        <dbReference type="ARBA" id="ARBA00023004"/>
    </source>
</evidence>
<dbReference type="GO" id="GO:0020037">
    <property type="term" value="F:heme binding"/>
    <property type="evidence" value="ECO:0007669"/>
    <property type="project" value="InterPro"/>
</dbReference>
<dbReference type="EMBL" id="CP145163">
    <property type="protein sequence ID" value="WWC11272.1"/>
    <property type="molecule type" value="Genomic_DNA"/>
</dbReference>
<evidence type="ECO:0000256" key="10">
    <source>
        <dbReference type="ARBA" id="ARBA00022842"/>
    </source>
</evidence>
<dbReference type="GO" id="GO:0005525">
    <property type="term" value="F:GTP binding"/>
    <property type="evidence" value="ECO:0007669"/>
    <property type="project" value="UniProtKB-KW"/>
</dbReference>
<dbReference type="Proteomes" id="UP001350972">
    <property type="component" value="Chromosome"/>
</dbReference>
<comment type="catalytic activity">
    <reaction evidence="14">
        <text>2 GTP = 3',3'-c-di-GMP + 2 diphosphate</text>
        <dbReference type="Rhea" id="RHEA:24898"/>
        <dbReference type="ChEBI" id="CHEBI:33019"/>
        <dbReference type="ChEBI" id="CHEBI:37565"/>
        <dbReference type="ChEBI" id="CHEBI:58805"/>
        <dbReference type="EC" id="2.7.7.65"/>
    </reaction>
</comment>
<dbReference type="NCBIfam" id="TIGR00254">
    <property type="entry name" value="GGDEF"/>
    <property type="match status" value="1"/>
</dbReference>
<dbReference type="GO" id="GO:0019825">
    <property type="term" value="F:oxygen binding"/>
    <property type="evidence" value="ECO:0007669"/>
    <property type="project" value="InterPro"/>
</dbReference>
<comment type="pathway">
    <text evidence="3">Purine metabolism; 3',5'-cyclic di-GMP biosynthesis.</text>
</comment>
<accession>A0A6S4YBY2</accession>
<dbReference type="EC" id="2.7.7.65" evidence="4"/>
<dbReference type="Pfam" id="PF11563">
    <property type="entry name" value="Protoglobin"/>
    <property type="match status" value="1"/>
</dbReference>
<dbReference type="GO" id="GO:0043709">
    <property type="term" value="P:cell adhesion involved in single-species biofilm formation"/>
    <property type="evidence" value="ECO:0007669"/>
    <property type="project" value="TreeGrafter"/>
</dbReference>
<dbReference type="Gene3D" id="3.30.70.270">
    <property type="match status" value="1"/>
</dbReference>
<keyword evidence="17" id="KW-0548">Nucleotidyltransferase</keyword>
<evidence type="ECO:0000256" key="1">
    <source>
        <dbReference type="ARBA" id="ARBA00001946"/>
    </source>
</evidence>
<evidence type="ECO:0000313" key="17">
    <source>
        <dbReference type="EMBL" id="WWC11272.1"/>
    </source>
</evidence>
<dbReference type="InterPro" id="IPR012292">
    <property type="entry name" value="Globin/Proto"/>
</dbReference>
<dbReference type="UniPathway" id="UPA00599"/>
<dbReference type="GO" id="GO:0046872">
    <property type="term" value="F:metal ion binding"/>
    <property type="evidence" value="ECO:0007669"/>
    <property type="project" value="UniProtKB-KW"/>
</dbReference>
<evidence type="ECO:0000256" key="9">
    <source>
        <dbReference type="ARBA" id="ARBA00022741"/>
    </source>
</evidence>
<evidence type="ECO:0000256" key="14">
    <source>
        <dbReference type="ARBA" id="ARBA00034247"/>
    </source>
</evidence>
<dbReference type="PANTHER" id="PTHR45138:SF9">
    <property type="entry name" value="DIGUANYLATE CYCLASE DGCM-RELATED"/>
    <property type="match status" value="1"/>
</dbReference>
<keyword evidence="19" id="KW-1185">Reference proteome</keyword>
<dbReference type="Pfam" id="PF00990">
    <property type="entry name" value="GGDEF"/>
    <property type="match status" value="1"/>
</dbReference>